<evidence type="ECO:0000313" key="2">
    <source>
        <dbReference type="Proteomes" id="UP000265520"/>
    </source>
</evidence>
<dbReference type="Proteomes" id="UP000265520">
    <property type="component" value="Unassembled WGS sequence"/>
</dbReference>
<reference evidence="1 2" key="1">
    <citation type="journal article" date="2018" name="Front. Plant Sci.">
        <title>Red Clover (Trifolium pratense) and Zigzag Clover (T. medium) - A Picture of Genomic Similarities and Differences.</title>
        <authorList>
            <person name="Dluhosova J."/>
            <person name="Istvanek J."/>
            <person name="Nedelnik J."/>
            <person name="Repkova J."/>
        </authorList>
    </citation>
    <scope>NUCLEOTIDE SEQUENCE [LARGE SCALE GENOMIC DNA]</scope>
    <source>
        <strain evidence="2">cv. 10/8</strain>
        <tissue evidence="1">Leaf</tissue>
    </source>
</reference>
<dbReference type="EMBL" id="LXQA011189537">
    <property type="protein sequence ID" value="MCI88305.1"/>
    <property type="molecule type" value="Genomic_DNA"/>
</dbReference>
<accession>A0A392VNK2</accession>
<organism evidence="1 2">
    <name type="scientific">Trifolium medium</name>
    <dbReference type="NCBI Taxonomy" id="97028"/>
    <lineage>
        <taxon>Eukaryota</taxon>
        <taxon>Viridiplantae</taxon>
        <taxon>Streptophyta</taxon>
        <taxon>Embryophyta</taxon>
        <taxon>Tracheophyta</taxon>
        <taxon>Spermatophyta</taxon>
        <taxon>Magnoliopsida</taxon>
        <taxon>eudicotyledons</taxon>
        <taxon>Gunneridae</taxon>
        <taxon>Pentapetalae</taxon>
        <taxon>rosids</taxon>
        <taxon>fabids</taxon>
        <taxon>Fabales</taxon>
        <taxon>Fabaceae</taxon>
        <taxon>Papilionoideae</taxon>
        <taxon>50 kb inversion clade</taxon>
        <taxon>NPAAA clade</taxon>
        <taxon>Hologalegina</taxon>
        <taxon>IRL clade</taxon>
        <taxon>Trifolieae</taxon>
        <taxon>Trifolium</taxon>
    </lineage>
</organism>
<proteinExistence type="predicted"/>
<sequence>VYVHDVVTDAVASGTSSDMQ</sequence>
<keyword evidence="2" id="KW-1185">Reference proteome</keyword>
<comment type="caution">
    <text evidence="1">The sequence shown here is derived from an EMBL/GenBank/DDBJ whole genome shotgun (WGS) entry which is preliminary data.</text>
</comment>
<evidence type="ECO:0000313" key="1">
    <source>
        <dbReference type="EMBL" id="MCI88305.1"/>
    </source>
</evidence>
<feature type="non-terminal residue" evidence="1">
    <location>
        <position position="1"/>
    </location>
</feature>
<protein>
    <submittedName>
        <fullName evidence="1">Uncharacterized protein</fullName>
    </submittedName>
</protein>
<dbReference type="AlphaFoldDB" id="A0A392VNK2"/>
<name>A0A392VNK2_9FABA</name>